<proteinExistence type="predicted"/>
<evidence type="ECO:0000313" key="3">
    <source>
        <dbReference type="Proteomes" id="UP000078435"/>
    </source>
</evidence>
<evidence type="ECO:0000256" key="1">
    <source>
        <dbReference type="SAM" id="Phobius"/>
    </source>
</evidence>
<dbReference type="AlphaFoldDB" id="A0A175VI93"/>
<name>A0A175VI93_AEREN</name>
<dbReference type="InterPro" id="IPR013362">
    <property type="entry name" value="Pilus_4_PilV"/>
</dbReference>
<dbReference type="Pfam" id="PF07963">
    <property type="entry name" value="N_methyl"/>
    <property type="match status" value="1"/>
</dbReference>
<reference evidence="2 3" key="1">
    <citation type="submission" date="2016-02" db="EMBL/GenBank/DDBJ databases">
        <title>Draft genome sequence of Aeromonas trota strain 1999lcr isolated from cerebrospinal fluid (CSF).</title>
        <authorList>
            <person name="Dallagassa C.B."/>
            <person name="Prediger K.C."/>
            <person name="Weiss V.A."/>
            <person name="Assis F.E."/>
            <person name="Baura V."/>
            <person name="Cruz L.M."/>
            <person name="Souza E.M."/>
            <person name="Pedrosa F.O."/>
            <person name="Fadel-Picheth C.M."/>
        </authorList>
    </citation>
    <scope>NUCLEOTIDE SEQUENCE [LARGE SCALE GENOMIC DNA]</scope>
    <source>
        <strain evidence="2 3">1999lcr</strain>
    </source>
</reference>
<dbReference type="Proteomes" id="UP000078435">
    <property type="component" value="Unassembled WGS sequence"/>
</dbReference>
<gene>
    <name evidence="2" type="ORF">LCR_14310</name>
</gene>
<dbReference type="NCBIfam" id="TIGR02523">
    <property type="entry name" value="type_IV_pilV"/>
    <property type="match status" value="1"/>
</dbReference>
<accession>A0A175VI93</accession>
<keyword evidence="1" id="KW-0472">Membrane</keyword>
<dbReference type="RefSeq" id="WP_026455782.1">
    <property type="nucleotide sequence ID" value="NZ_JAAKUI010000005.1"/>
</dbReference>
<organism evidence="2 3">
    <name type="scientific">Aeromonas enteropelogenes</name>
    <name type="common">Aeromonas trota</name>
    <dbReference type="NCBI Taxonomy" id="29489"/>
    <lineage>
        <taxon>Bacteria</taxon>
        <taxon>Pseudomonadati</taxon>
        <taxon>Pseudomonadota</taxon>
        <taxon>Gammaproteobacteria</taxon>
        <taxon>Aeromonadales</taxon>
        <taxon>Aeromonadaceae</taxon>
        <taxon>Aeromonas</taxon>
    </lineage>
</organism>
<dbReference type="OrthoDB" id="5298127at2"/>
<sequence length="137" mass="14760">MTRQQGLSLLEIMISVLVLSIGILGMATLQLQALKSNQSALTRTEATQYAYMINDMMRANRSAALTGQYNIDLGETVSGSSMAVQDLLHWKRVLSELPGGDGAVAVSAGRATITIQWDSSRLATDPASRSMTLRTDL</sequence>
<dbReference type="InterPro" id="IPR012902">
    <property type="entry name" value="N_methyl_site"/>
</dbReference>
<keyword evidence="1" id="KW-1133">Transmembrane helix</keyword>
<protein>
    <submittedName>
        <fullName evidence="2">Pilus assembly protein PilV</fullName>
    </submittedName>
</protein>
<comment type="caution">
    <text evidence="2">The sequence shown here is derived from an EMBL/GenBank/DDBJ whole genome shotgun (WGS) entry which is preliminary data.</text>
</comment>
<keyword evidence="1" id="KW-0812">Transmembrane</keyword>
<feature type="transmembrane region" description="Helical" evidence="1">
    <location>
        <begin position="12"/>
        <end position="34"/>
    </location>
</feature>
<dbReference type="STRING" id="29489.VL01_01675"/>
<dbReference type="EMBL" id="JMGO02000004">
    <property type="protein sequence ID" value="KXU80263.1"/>
    <property type="molecule type" value="Genomic_DNA"/>
</dbReference>
<evidence type="ECO:0000313" key="2">
    <source>
        <dbReference type="EMBL" id="KXU80263.1"/>
    </source>
</evidence>
<dbReference type="NCBIfam" id="TIGR02532">
    <property type="entry name" value="IV_pilin_GFxxxE"/>
    <property type="match status" value="1"/>
</dbReference>